<feature type="transmembrane region" description="Helical" evidence="6">
    <location>
        <begin position="174"/>
        <end position="193"/>
    </location>
</feature>
<feature type="transmembrane region" description="Helical" evidence="6">
    <location>
        <begin position="420"/>
        <end position="438"/>
    </location>
</feature>
<feature type="transmembrane region" description="Helical" evidence="6">
    <location>
        <begin position="251"/>
        <end position="270"/>
    </location>
</feature>
<dbReference type="Proteomes" id="UP000286990">
    <property type="component" value="Unassembled WGS sequence"/>
</dbReference>
<feature type="transmembrane region" description="Helical" evidence="6">
    <location>
        <begin position="12"/>
        <end position="30"/>
    </location>
</feature>
<dbReference type="CDD" id="cd13125">
    <property type="entry name" value="MATE_like_10"/>
    <property type="match status" value="1"/>
</dbReference>
<dbReference type="InterPro" id="IPR044550">
    <property type="entry name" value="WzxE"/>
</dbReference>
<evidence type="ECO:0000313" key="7">
    <source>
        <dbReference type="EMBL" id="RRQ48971.1"/>
    </source>
</evidence>
<name>A0A3R8Q3M0_9FLAO</name>
<feature type="transmembrane region" description="Helical" evidence="6">
    <location>
        <begin position="333"/>
        <end position="355"/>
    </location>
</feature>
<dbReference type="GO" id="GO:0009246">
    <property type="term" value="P:enterobacterial common antigen biosynthetic process"/>
    <property type="evidence" value="ECO:0007669"/>
    <property type="project" value="InterPro"/>
</dbReference>
<feature type="transmembrane region" description="Helical" evidence="6">
    <location>
        <begin position="81"/>
        <end position="104"/>
    </location>
</feature>
<dbReference type="OrthoDB" id="9769862at2"/>
<feature type="transmembrane region" description="Helical" evidence="6">
    <location>
        <begin position="36"/>
        <end position="60"/>
    </location>
</feature>
<evidence type="ECO:0000256" key="6">
    <source>
        <dbReference type="SAM" id="Phobius"/>
    </source>
</evidence>
<evidence type="ECO:0000313" key="8">
    <source>
        <dbReference type="Proteomes" id="UP000286990"/>
    </source>
</evidence>
<keyword evidence="3 6" id="KW-0812">Transmembrane</keyword>
<dbReference type="AlphaFoldDB" id="A0A3R8Q3M0"/>
<comment type="subcellular location">
    <subcellularLocation>
        <location evidence="1">Cell membrane</location>
        <topology evidence="1">Multi-pass membrane protein</topology>
    </subcellularLocation>
</comment>
<evidence type="ECO:0000256" key="5">
    <source>
        <dbReference type="ARBA" id="ARBA00023136"/>
    </source>
</evidence>
<dbReference type="EMBL" id="QUSX01000002">
    <property type="protein sequence ID" value="RRQ48971.1"/>
    <property type="molecule type" value="Genomic_DNA"/>
</dbReference>
<feature type="transmembrane region" description="Helical" evidence="6">
    <location>
        <begin position="390"/>
        <end position="408"/>
    </location>
</feature>
<evidence type="ECO:0000256" key="1">
    <source>
        <dbReference type="ARBA" id="ARBA00004651"/>
    </source>
</evidence>
<evidence type="ECO:0000256" key="2">
    <source>
        <dbReference type="ARBA" id="ARBA00022475"/>
    </source>
</evidence>
<dbReference type="Pfam" id="PF13440">
    <property type="entry name" value="Polysacc_synt_3"/>
    <property type="match status" value="1"/>
</dbReference>
<comment type="caution">
    <text evidence="7">The sequence shown here is derived from an EMBL/GenBank/DDBJ whole genome shotgun (WGS) entry which is preliminary data.</text>
</comment>
<organism evidence="7 8">
    <name type="scientific">Maribacter algicola</name>
    <dbReference type="NCBI Taxonomy" id="2498892"/>
    <lineage>
        <taxon>Bacteria</taxon>
        <taxon>Pseudomonadati</taxon>
        <taxon>Bacteroidota</taxon>
        <taxon>Flavobacteriia</taxon>
        <taxon>Flavobacteriales</taxon>
        <taxon>Flavobacteriaceae</taxon>
        <taxon>Maribacter</taxon>
    </lineage>
</organism>
<dbReference type="PANTHER" id="PTHR30250">
    <property type="entry name" value="PST FAMILY PREDICTED COLANIC ACID TRANSPORTER"/>
    <property type="match status" value="1"/>
</dbReference>
<gene>
    <name evidence="7" type="ORF">DZC72_09400</name>
</gene>
<feature type="transmembrane region" description="Helical" evidence="6">
    <location>
        <begin position="150"/>
        <end position="168"/>
    </location>
</feature>
<keyword evidence="8" id="KW-1185">Reference proteome</keyword>
<keyword evidence="5 6" id="KW-0472">Membrane</keyword>
<dbReference type="InterPro" id="IPR050833">
    <property type="entry name" value="Poly_Biosynth_Transport"/>
</dbReference>
<sequence>MKATSIFGGVQVFNIIISILRSKIMAVLLGPAGVGILGLLNTTILLISSLTNFGLGISGVKDIATAKDSNDGSRLAKTMAVLNRLIWITGVLGSLITLFGAKWLSEVAFGNSEYTLAFVWLSITVLLKQLASGHFVLLQGLRRLKDLAKANMVGSGIGLLLSIPFYYYLGLEGIVPGLVITALATFLVALYFGNKIKKQSVPLSIRELKWEGKGMMTMGFMLSLSGIMVLGESYALRVFINYSGGVEQVGLYNAGIALITTYVGLLFTAMETDYYPRLASVASNNIKANELINQQTEIALLILAPVLVGLMVFIDWVIIILYSSEFLAVNVMIYWAFLGLFFKVPAWVVGFIFIAKGKGRLFFWNELISNLYLLLFNIIGYYYWGLTGLGISFLVSYVVYLGQVFFIARTKYQFSFQKGFSKIFGLQFVFGLLCLVGIKILDTPWMYILGSVLILLSGYFSFVELDKRLGLKELILGFFGKK</sequence>
<protein>
    <submittedName>
        <fullName evidence="7">O-antigen translocase</fullName>
    </submittedName>
</protein>
<feature type="transmembrane region" description="Helical" evidence="6">
    <location>
        <begin position="214"/>
        <end position="231"/>
    </location>
</feature>
<evidence type="ECO:0000256" key="4">
    <source>
        <dbReference type="ARBA" id="ARBA00022989"/>
    </source>
</evidence>
<dbReference type="PANTHER" id="PTHR30250:SF11">
    <property type="entry name" value="O-ANTIGEN TRANSPORTER-RELATED"/>
    <property type="match status" value="1"/>
</dbReference>
<evidence type="ECO:0000256" key="3">
    <source>
        <dbReference type="ARBA" id="ARBA00022692"/>
    </source>
</evidence>
<feature type="transmembrane region" description="Helical" evidence="6">
    <location>
        <begin position="298"/>
        <end position="321"/>
    </location>
</feature>
<feature type="transmembrane region" description="Helical" evidence="6">
    <location>
        <begin position="444"/>
        <end position="462"/>
    </location>
</feature>
<dbReference type="GO" id="GO:0005886">
    <property type="term" value="C:plasma membrane"/>
    <property type="evidence" value="ECO:0007669"/>
    <property type="project" value="UniProtKB-SubCell"/>
</dbReference>
<reference evidence="8" key="1">
    <citation type="submission" date="2018-08" db="EMBL/GenBank/DDBJ databases">
        <authorList>
            <person name="Khan S.A."/>
            <person name="J S.E."/>
        </authorList>
    </citation>
    <scope>NUCLEOTIDE SEQUENCE [LARGE SCALE GENOMIC DNA]</scope>
    <source>
        <strain evidence="8">PoM-212</strain>
    </source>
</reference>
<keyword evidence="4 6" id="KW-1133">Transmembrane helix</keyword>
<accession>A0A3R8Q3M0</accession>
<proteinExistence type="predicted"/>
<keyword evidence="2" id="KW-1003">Cell membrane</keyword>
<feature type="transmembrane region" description="Helical" evidence="6">
    <location>
        <begin position="116"/>
        <end position="138"/>
    </location>
</feature>
<feature type="transmembrane region" description="Helical" evidence="6">
    <location>
        <begin position="367"/>
        <end position="384"/>
    </location>
</feature>
<reference evidence="8" key="2">
    <citation type="submission" date="2018-12" db="EMBL/GenBank/DDBJ databases">
        <title>Maribacter lutimaris sp. nov., isolated from marine sediment.</title>
        <authorList>
            <person name="Kim K.K."/>
        </authorList>
    </citation>
    <scope>NUCLEOTIDE SEQUENCE [LARGE SCALE GENOMIC DNA]</scope>
    <source>
        <strain evidence="8">PoM-212</strain>
    </source>
</reference>